<evidence type="ECO:0000313" key="2">
    <source>
        <dbReference type="EMBL" id="JAE35939.1"/>
    </source>
</evidence>
<accession>A0A0A9HJD8</accession>
<reference evidence="2" key="1">
    <citation type="submission" date="2014-09" db="EMBL/GenBank/DDBJ databases">
        <authorList>
            <person name="Magalhaes I.L.F."/>
            <person name="Oliveira U."/>
            <person name="Santos F.R."/>
            <person name="Vidigal T.H.D.A."/>
            <person name="Brescovit A.D."/>
            <person name="Santos A.J."/>
        </authorList>
    </citation>
    <scope>NUCLEOTIDE SEQUENCE</scope>
    <source>
        <tissue evidence="2">Shoot tissue taken approximately 20 cm above the soil surface</tissue>
    </source>
</reference>
<organism evidence="2">
    <name type="scientific">Arundo donax</name>
    <name type="common">Giant reed</name>
    <name type="synonym">Donax arundinaceus</name>
    <dbReference type="NCBI Taxonomy" id="35708"/>
    <lineage>
        <taxon>Eukaryota</taxon>
        <taxon>Viridiplantae</taxon>
        <taxon>Streptophyta</taxon>
        <taxon>Embryophyta</taxon>
        <taxon>Tracheophyta</taxon>
        <taxon>Spermatophyta</taxon>
        <taxon>Magnoliopsida</taxon>
        <taxon>Liliopsida</taxon>
        <taxon>Poales</taxon>
        <taxon>Poaceae</taxon>
        <taxon>PACMAD clade</taxon>
        <taxon>Arundinoideae</taxon>
        <taxon>Arundineae</taxon>
        <taxon>Arundo</taxon>
    </lineage>
</organism>
<dbReference type="AlphaFoldDB" id="A0A0A9HJD8"/>
<protein>
    <submittedName>
        <fullName evidence="2">Uncharacterized protein</fullName>
    </submittedName>
</protein>
<evidence type="ECO:0000256" key="1">
    <source>
        <dbReference type="SAM" id="Phobius"/>
    </source>
</evidence>
<name>A0A0A9HJD8_ARUDO</name>
<keyword evidence="1" id="KW-0472">Membrane</keyword>
<keyword evidence="1" id="KW-0812">Transmembrane</keyword>
<feature type="transmembrane region" description="Helical" evidence="1">
    <location>
        <begin position="6"/>
        <end position="24"/>
    </location>
</feature>
<proteinExistence type="predicted"/>
<dbReference type="EMBL" id="GBRH01161957">
    <property type="protein sequence ID" value="JAE35939.1"/>
    <property type="molecule type" value="Transcribed_RNA"/>
</dbReference>
<keyword evidence="1" id="KW-1133">Transmembrane helix</keyword>
<sequence length="25" mass="3082">MKEPKSNLSCNFPYIFCIFLFYGYR</sequence>
<reference evidence="2" key="2">
    <citation type="journal article" date="2015" name="Data Brief">
        <title>Shoot transcriptome of the giant reed, Arundo donax.</title>
        <authorList>
            <person name="Barrero R.A."/>
            <person name="Guerrero F.D."/>
            <person name="Moolhuijzen P."/>
            <person name="Goolsby J.A."/>
            <person name="Tidwell J."/>
            <person name="Bellgard S.E."/>
            <person name="Bellgard M.I."/>
        </authorList>
    </citation>
    <scope>NUCLEOTIDE SEQUENCE</scope>
    <source>
        <tissue evidence="2">Shoot tissue taken approximately 20 cm above the soil surface</tissue>
    </source>
</reference>